<reference evidence="14 15" key="2">
    <citation type="submission" date="2008-10" db="EMBL/GenBank/DDBJ databases">
        <title>Draft genome sequence of Clostridium hiranonis (DSM 13275).</title>
        <authorList>
            <person name="Sudarsanam P."/>
            <person name="Ley R."/>
            <person name="Guruge J."/>
            <person name="Turnbaugh P.J."/>
            <person name="Mahowald M."/>
            <person name="Liep D."/>
            <person name="Gordon J."/>
        </authorList>
    </citation>
    <scope>NUCLEOTIDE SEQUENCE [LARGE SCALE GENOMIC DNA]</scope>
    <source>
        <strain evidence="14 15">DSM 13275</strain>
    </source>
</reference>
<comment type="similarity">
    <text evidence="11">Belongs to the MnmA/TRMU family.</text>
</comment>
<proteinExistence type="inferred from homology"/>
<accession>B6FZ94</accession>
<dbReference type="GO" id="GO:0103016">
    <property type="term" value="F:tRNA-uridine 2-sulfurtransferase activity"/>
    <property type="evidence" value="ECO:0007669"/>
    <property type="project" value="UniProtKB-EC"/>
</dbReference>
<feature type="domain" description="tRNA-specific 2-thiouridylase MnmA-like central" evidence="13">
    <location>
        <begin position="214"/>
        <end position="269"/>
    </location>
</feature>
<protein>
    <recommendedName>
        <fullName evidence="11">tRNA-specific 2-thiouridylase MnmA</fullName>
        <ecNumber evidence="11">2.8.1.13</ecNumber>
    </recommendedName>
</protein>
<evidence type="ECO:0000313" key="14">
    <source>
        <dbReference type="EMBL" id="EEA85157.1"/>
    </source>
</evidence>
<feature type="binding site" evidence="11">
    <location>
        <position position="34"/>
    </location>
    <ligand>
        <name>ATP</name>
        <dbReference type="ChEBI" id="CHEBI:30616"/>
    </ligand>
</feature>
<dbReference type="EC" id="2.8.1.13" evidence="11"/>
<dbReference type="NCBIfam" id="NF001138">
    <property type="entry name" value="PRK00143.1"/>
    <property type="match status" value="1"/>
</dbReference>
<evidence type="ECO:0000256" key="3">
    <source>
        <dbReference type="ARBA" id="ARBA00022679"/>
    </source>
</evidence>
<keyword evidence="7 11" id="KW-0694">RNA-binding</keyword>
<dbReference type="InterPro" id="IPR023382">
    <property type="entry name" value="MnmA-like_central_sf"/>
</dbReference>
<keyword evidence="6 11" id="KW-0067">ATP-binding</keyword>
<dbReference type="GO" id="GO:0032259">
    <property type="term" value="P:methylation"/>
    <property type="evidence" value="ECO:0007669"/>
    <property type="project" value="UniProtKB-KW"/>
</dbReference>
<evidence type="ECO:0000256" key="10">
    <source>
        <dbReference type="ARBA" id="ARBA00056575"/>
    </source>
</evidence>
<reference evidence="14 15" key="1">
    <citation type="submission" date="2008-09" db="EMBL/GenBank/DDBJ databases">
        <authorList>
            <person name="Fulton L."/>
            <person name="Clifton S."/>
            <person name="Fulton B."/>
            <person name="Xu J."/>
            <person name="Minx P."/>
            <person name="Pepin K.H."/>
            <person name="Johnson M."/>
            <person name="Thiruvilangam P."/>
            <person name="Bhonagiri V."/>
            <person name="Nash W.E."/>
            <person name="Mardis E.R."/>
            <person name="Wilson R.K."/>
        </authorList>
    </citation>
    <scope>NUCLEOTIDE SEQUENCE [LARGE SCALE GENOMIC DNA]</scope>
    <source>
        <strain evidence="14 15">DSM 13275</strain>
    </source>
</reference>
<dbReference type="Pfam" id="PF20259">
    <property type="entry name" value="tRNA_Me_trans_M"/>
    <property type="match status" value="1"/>
</dbReference>
<dbReference type="RefSeq" id="WP_006440119.1">
    <property type="nucleotide sequence ID" value="NZ_DS995356.1"/>
</dbReference>
<dbReference type="Gene3D" id="3.40.50.620">
    <property type="entry name" value="HUPs"/>
    <property type="match status" value="1"/>
</dbReference>
<feature type="binding site" evidence="11">
    <location>
        <position position="123"/>
    </location>
    <ligand>
        <name>ATP</name>
        <dbReference type="ChEBI" id="CHEBI:30616"/>
    </ligand>
</feature>
<dbReference type="Gene3D" id="2.30.30.280">
    <property type="entry name" value="Adenine nucleotide alpha hydrolases-like domains"/>
    <property type="match status" value="1"/>
</dbReference>
<evidence type="ECO:0000313" key="15">
    <source>
        <dbReference type="Proteomes" id="UP000003178"/>
    </source>
</evidence>
<dbReference type="FunFam" id="2.40.30.10:FF:000023">
    <property type="entry name" value="tRNA-specific 2-thiouridylase MnmA"/>
    <property type="match status" value="1"/>
</dbReference>
<evidence type="ECO:0000259" key="12">
    <source>
        <dbReference type="Pfam" id="PF20258"/>
    </source>
</evidence>
<dbReference type="Pfam" id="PF20258">
    <property type="entry name" value="tRNA_Me_trans_C"/>
    <property type="match status" value="1"/>
</dbReference>
<dbReference type="InterPro" id="IPR046885">
    <property type="entry name" value="MnmA-like_C"/>
</dbReference>
<dbReference type="HOGENOM" id="CLU_035188_0_0_9"/>
<dbReference type="CDD" id="cd01998">
    <property type="entry name" value="MnmA_TRMU-like"/>
    <property type="match status" value="1"/>
</dbReference>
<dbReference type="GO" id="GO:0008168">
    <property type="term" value="F:methyltransferase activity"/>
    <property type="evidence" value="ECO:0007669"/>
    <property type="project" value="UniProtKB-KW"/>
</dbReference>
<keyword evidence="2 11" id="KW-0820">tRNA-binding</keyword>
<keyword evidence="8" id="KW-1015">Disulfide bond</keyword>
<evidence type="ECO:0000256" key="1">
    <source>
        <dbReference type="ARBA" id="ARBA00022490"/>
    </source>
</evidence>
<organism evidence="14 15">
    <name type="scientific">Peptacetobacter hiranonis (strain DSM 13275 / JCM 10541 / KCTC 15199 / TO-931)</name>
    <name type="common">Clostridium hiranonis</name>
    <dbReference type="NCBI Taxonomy" id="500633"/>
    <lineage>
        <taxon>Bacteria</taxon>
        <taxon>Bacillati</taxon>
        <taxon>Bacillota</taxon>
        <taxon>Clostridia</taxon>
        <taxon>Peptostreptococcales</taxon>
        <taxon>Peptostreptococcaceae</taxon>
        <taxon>Peptacetobacter</taxon>
    </lineage>
</organism>
<evidence type="ECO:0000256" key="11">
    <source>
        <dbReference type="HAMAP-Rule" id="MF_00144"/>
    </source>
</evidence>
<dbReference type="FunFam" id="3.40.50.620:FF:000115">
    <property type="entry name" value="tRNA-specific 2-thiouridylase MnmA"/>
    <property type="match status" value="1"/>
</dbReference>
<feature type="binding site" evidence="11">
    <location>
        <begin position="8"/>
        <end position="15"/>
    </location>
    <ligand>
        <name>ATP</name>
        <dbReference type="ChEBI" id="CHEBI:30616"/>
    </ligand>
</feature>
<keyword evidence="15" id="KW-1185">Reference proteome</keyword>
<evidence type="ECO:0000256" key="9">
    <source>
        <dbReference type="ARBA" id="ARBA00051542"/>
    </source>
</evidence>
<dbReference type="PANTHER" id="PTHR11933">
    <property type="entry name" value="TRNA 5-METHYLAMINOMETHYL-2-THIOURIDYLATE -METHYLTRANSFERASE"/>
    <property type="match status" value="1"/>
</dbReference>
<evidence type="ECO:0000259" key="13">
    <source>
        <dbReference type="Pfam" id="PF20259"/>
    </source>
</evidence>
<gene>
    <name evidence="11" type="primary">mnmA</name>
    <name evidence="14" type="synonym">trmU</name>
    <name evidence="14" type="ORF">CLOHIR_01198</name>
</gene>
<dbReference type="EMBL" id="ABWP01000050">
    <property type="protein sequence ID" value="EEA85157.1"/>
    <property type="molecule type" value="Genomic_DNA"/>
</dbReference>
<keyword evidence="1 11" id="KW-0963">Cytoplasm</keyword>
<name>B6FZ94_PEPHT</name>
<dbReference type="Proteomes" id="UP000003178">
    <property type="component" value="Unassembled WGS sequence"/>
</dbReference>
<feature type="site" description="Interaction with tRNA" evidence="11">
    <location>
        <position position="124"/>
    </location>
</feature>
<evidence type="ECO:0000256" key="2">
    <source>
        <dbReference type="ARBA" id="ARBA00022555"/>
    </source>
</evidence>
<evidence type="ECO:0000256" key="5">
    <source>
        <dbReference type="ARBA" id="ARBA00022741"/>
    </source>
</evidence>
<dbReference type="eggNOG" id="COG0482">
    <property type="taxonomic scope" value="Bacteria"/>
</dbReference>
<evidence type="ECO:0000256" key="6">
    <source>
        <dbReference type="ARBA" id="ARBA00022840"/>
    </source>
</evidence>
<sequence>MKKKVMLGMSGGVDSSVAAYLLKEQGYDVIGVNMMLSNDNTEEEKRMTEDSIRDARRVAEKLDIPLHVLDFRREFKEKVIDDFIKEYAEGRTPNPCIVCNKFIKFGLFFDVAEKFGCDYVATGHYARVERDEKTGRLVLKKGESAKKDQTYNLYNIKQEQLERILLPIGNYEKDTVREIAKKIGLDVHNKKDSQEICFIKDNDYVRYLKENSDIKIKTGEFVEADGTVLGKHNGIINYTIGQRKGLGIAFGKPMFVVDINAKKNRVVLGSNDDLFKKELVIKDVNTIPFDFADVDEFKVYAKVRYAAKPSLATVTKLSDNTAKVVFEEAQRAITKGQSLVMYDGDILVGGGIIDDIL</sequence>
<dbReference type="GO" id="GO:0002143">
    <property type="term" value="P:tRNA wobble position uridine thiolation"/>
    <property type="evidence" value="ECO:0007669"/>
    <property type="project" value="TreeGrafter"/>
</dbReference>
<dbReference type="SUPFAM" id="SSF52402">
    <property type="entry name" value="Adenine nucleotide alpha hydrolases-like"/>
    <property type="match status" value="1"/>
</dbReference>
<dbReference type="GO" id="GO:0005524">
    <property type="term" value="F:ATP binding"/>
    <property type="evidence" value="ECO:0007669"/>
    <property type="project" value="UniProtKB-KW"/>
</dbReference>
<comment type="catalytic activity">
    <reaction evidence="9 11">
        <text>S-sulfanyl-L-cysteinyl-[protein] + uridine(34) in tRNA + AH2 + ATP = 2-thiouridine(34) in tRNA + L-cysteinyl-[protein] + A + AMP + diphosphate + H(+)</text>
        <dbReference type="Rhea" id="RHEA:47032"/>
        <dbReference type="Rhea" id="RHEA-COMP:10131"/>
        <dbReference type="Rhea" id="RHEA-COMP:11726"/>
        <dbReference type="Rhea" id="RHEA-COMP:11727"/>
        <dbReference type="Rhea" id="RHEA-COMP:11728"/>
        <dbReference type="ChEBI" id="CHEBI:13193"/>
        <dbReference type="ChEBI" id="CHEBI:15378"/>
        <dbReference type="ChEBI" id="CHEBI:17499"/>
        <dbReference type="ChEBI" id="CHEBI:29950"/>
        <dbReference type="ChEBI" id="CHEBI:30616"/>
        <dbReference type="ChEBI" id="CHEBI:33019"/>
        <dbReference type="ChEBI" id="CHEBI:61963"/>
        <dbReference type="ChEBI" id="CHEBI:65315"/>
        <dbReference type="ChEBI" id="CHEBI:87170"/>
        <dbReference type="ChEBI" id="CHEBI:456215"/>
        <dbReference type="EC" id="2.8.1.13"/>
    </reaction>
</comment>
<dbReference type="AlphaFoldDB" id="B6FZ94"/>
<dbReference type="InterPro" id="IPR046884">
    <property type="entry name" value="MnmA-like_central"/>
</dbReference>
<dbReference type="FunFam" id="2.30.30.280:FF:000001">
    <property type="entry name" value="tRNA-specific 2-thiouridylase MnmA"/>
    <property type="match status" value="1"/>
</dbReference>
<dbReference type="OrthoDB" id="9800696at2"/>
<dbReference type="Pfam" id="PF03054">
    <property type="entry name" value="tRNA_Me_trans"/>
    <property type="match status" value="1"/>
</dbReference>
<keyword evidence="3 11" id="KW-0808">Transferase</keyword>
<dbReference type="GO" id="GO:0000049">
    <property type="term" value="F:tRNA binding"/>
    <property type="evidence" value="ECO:0007669"/>
    <property type="project" value="UniProtKB-KW"/>
</dbReference>
<evidence type="ECO:0000256" key="8">
    <source>
        <dbReference type="ARBA" id="ARBA00023157"/>
    </source>
</evidence>
<dbReference type="GO" id="GO:0005737">
    <property type="term" value="C:cytoplasm"/>
    <property type="evidence" value="ECO:0007669"/>
    <property type="project" value="UniProtKB-SubCell"/>
</dbReference>
<dbReference type="NCBIfam" id="TIGR00420">
    <property type="entry name" value="trmU"/>
    <property type="match status" value="1"/>
</dbReference>
<comment type="caution">
    <text evidence="14">The sequence shown here is derived from an EMBL/GenBank/DDBJ whole genome shotgun (WGS) entry which is preliminary data.</text>
</comment>
<dbReference type="InterPro" id="IPR004506">
    <property type="entry name" value="MnmA-like"/>
</dbReference>
<feature type="region of interest" description="Interaction with tRNA" evidence="11">
    <location>
        <begin position="147"/>
        <end position="149"/>
    </location>
</feature>
<comment type="function">
    <text evidence="10 11">Catalyzes the 2-thiolation of uridine at the wobble position (U34) of tRNA, leading to the formation of s(2)U34.</text>
</comment>
<evidence type="ECO:0000256" key="4">
    <source>
        <dbReference type="ARBA" id="ARBA00022694"/>
    </source>
</evidence>
<dbReference type="Gene3D" id="2.40.30.10">
    <property type="entry name" value="Translation factors"/>
    <property type="match status" value="1"/>
</dbReference>
<feature type="active site" description="Nucleophile" evidence="11">
    <location>
        <position position="99"/>
    </location>
</feature>
<comment type="caution">
    <text evidence="11">Lacks conserved residue(s) required for the propagation of feature annotation.</text>
</comment>
<keyword evidence="14" id="KW-0489">Methyltransferase</keyword>
<dbReference type="STRING" id="500633.CLOHIR_01198"/>
<comment type="subcellular location">
    <subcellularLocation>
        <location evidence="11">Cytoplasm</location>
    </subcellularLocation>
</comment>
<evidence type="ECO:0000256" key="7">
    <source>
        <dbReference type="ARBA" id="ARBA00022884"/>
    </source>
</evidence>
<dbReference type="InterPro" id="IPR014729">
    <property type="entry name" value="Rossmann-like_a/b/a_fold"/>
</dbReference>
<keyword evidence="4 11" id="KW-0819">tRNA processing</keyword>
<feature type="active site" description="Cysteine persulfide intermediate" evidence="11">
    <location>
        <position position="197"/>
    </location>
</feature>
<feature type="domain" description="tRNA-specific 2-thiouridylase MnmA-like C-terminal" evidence="12">
    <location>
        <begin position="294"/>
        <end position="353"/>
    </location>
</feature>
<feature type="site" description="Interaction with tRNA" evidence="11">
    <location>
        <position position="337"/>
    </location>
</feature>
<keyword evidence="5 11" id="KW-0547">Nucleotide-binding</keyword>
<feature type="region of interest" description="Interaction with tRNA" evidence="11">
    <location>
        <begin position="304"/>
        <end position="305"/>
    </location>
</feature>
<dbReference type="PANTHER" id="PTHR11933:SF5">
    <property type="entry name" value="MITOCHONDRIAL TRNA-SPECIFIC 2-THIOURIDYLASE 1"/>
    <property type="match status" value="1"/>
</dbReference>
<dbReference type="HAMAP" id="MF_00144">
    <property type="entry name" value="tRNA_thiouridyl_MnmA"/>
    <property type="match status" value="1"/>
</dbReference>